<comment type="caution">
    <text evidence="2">The sequence shown here is derived from an EMBL/GenBank/DDBJ whole genome shotgun (WGS) entry which is preliminary data.</text>
</comment>
<accession>A0A821HLD0</accession>
<evidence type="ECO:0000313" key="2">
    <source>
        <dbReference type="EMBL" id="CAF4687002.1"/>
    </source>
</evidence>
<reference evidence="2" key="1">
    <citation type="submission" date="2021-02" db="EMBL/GenBank/DDBJ databases">
        <authorList>
            <person name="Nowell W R."/>
        </authorList>
    </citation>
    <scope>NUCLEOTIDE SEQUENCE</scope>
</reference>
<gene>
    <name evidence="2" type="ORF">OVN521_LOCUS47935</name>
</gene>
<name>A0A821HLD0_9BILA</name>
<protein>
    <submittedName>
        <fullName evidence="2">Uncharacterized protein</fullName>
    </submittedName>
</protein>
<organism evidence="2 3">
    <name type="scientific">Rotaria magnacalcarata</name>
    <dbReference type="NCBI Taxonomy" id="392030"/>
    <lineage>
        <taxon>Eukaryota</taxon>
        <taxon>Metazoa</taxon>
        <taxon>Spiralia</taxon>
        <taxon>Gnathifera</taxon>
        <taxon>Rotifera</taxon>
        <taxon>Eurotatoria</taxon>
        <taxon>Bdelloidea</taxon>
        <taxon>Philodinida</taxon>
        <taxon>Philodinidae</taxon>
        <taxon>Rotaria</taxon>
    </lineage>
</organism>
<dbReference type="Proteomes" id="UP000663866">
    <property type="component" value="Unassembled WGS sequence"/>
</dbReference>
<feature type="compositionally biased region" description="Polar residues" evidence="1">
    <location>
        <begin position="26"/>
        <end position="39"/>
    </location>
</feature>
<dbReference type="AlphaFoldDB" id="A0A821HLD0"/>
<feature type="region of interest" description="Disordered" evidence="1">
    <location>
        <begin position="18"/>
        <end position="57"/>
    </location>
</feature>
<evidence type="ECO:0000256" key="1">
    <source>
        <dbReference type="SAM" id="MobiDB-lite"/>
    </source>
</evidence>
<feature type="non-terminal residue" evidence="2">
    <location>
        <position position="1"/>
    </location>
</feature>
<evidence type="ECO:0000313" key="3">
    <source>
        <dbReference type="Proteomes" id="UP000663866"/>
    </source>
</evidence>
<proteinExistence type="predicted"/>
<sequence length="57" mass="6212">DGIGAGVVNYLCRAELGPPDIEDTENINSSVNARTASEISSDRRVRSRDDFNETSKL</sequence>
<keyword evidence="3" id="KW-1185">Reference proteome</keyword>
<dbReference type="EMBL" id="CAJOBG010096808">
    <property type="protein sequence ID" value="CAF4687002.1"/>
    <property type="molecule type" value="Genomic_DNA"/>
</dbReference>
<feature type="compositionally biased region" description="Basic and acidic residues" evidence="1">
    <location>
        <begin position="40"/>
        <end position="57"/>
    </location>
</feature>